<evidence type="ECO:0000256" key="2">
    <source>
        <dbReference type="ARBA" id="ARBA00022980"/>
    </source>
</evidence>
<evidence type="ECO:0000256" key="4">
    <source>
        <dbReference type="RuleBase" id="RU367042"/>
    </source>
</evidence>
<name>A0A5D2FED7_GOSDA</name>
<dbReference type="InterPro" id="IPR018492">
    <property type="entry name" value="Ribosomal_eL8/Nhp2"/>
</dbReference>
<organism evidence="6 7">
    <name type="scientific">Gossypium darwinii</name>
    <name type="common">Darwin's cotton</name>
    <name type="synonym">Gossypium barbadense var. darwinii</name>
    <dbReference type="NCBI Taxonomy" id="34276"/>
    <lineage>
        <taxon>Eukaryota</taxon>
        <taxon>Viridiplantae</taxon>
        <taxon>Streptophyta</taxon>
        <taxon>Embryophyta</taxon>
        <taxon>Tracheophyta</taxon>
        <taxon>Spermatophyta</taxon>
        <taxon>Magnoliopsida</taxon>
        <taxon>eudicotyledons</taxon>
        <taxon>Gunneridae</taxon>
        <taxon>Pentapetalae</taxon>
        <taxon>rosids</taxon>
        <taxon>malvids</taxon>
        <taxon>Malvales</taxon>
        <taxon>Malvaceae</taxon>
        <taxon>Malvoideae</taxon>
        <taxon>Gossypium</taxon>
    </lineage>
</organism>
<gene>
    <name evidence="6" type="ORF">ES288_A09G288200v1</name>
</gene>
<dbReference type="InterPro" id="IPR050257">
    <property type="entry name" value="eL8/uL1-like"/>
</dbReference>
<keyword evidence="3 4" id="KW-0687">Ribonucleoprotein</keyword>
<feature type="domain" description="Ribosomal protein eL8/eL30/eS12/Gadd45" evidence="5">
    <location>
        <begin position="57"/>
        <end position="123"/>
    </location>
</feature>
<dbReference type="Proteomes" id="UP000323506">
    <property type="component" value="Chromosome A09"/>
</dbReference>
<dbReference type="GO" id="GO:0022625">
    <property type="term" value="C:cytosolic large ribosomal subunit"/>
    <property type="evidence" value="ECO:0007669"/>
    <property type="project" value="UniProtKB-UniRule"/>
</dbReference>
<dbReference type="AlphaFoldDB" id="A0A5D2FED7"/>
<evidence type="ECO:0000313" key="7">
    <source>
        <dbReference type="Proteomes" id="UP000323506"/>
    </source>
</evidence>
<dbReference type="SUPFAM" id="SSF55315">
    <property type="entry name" value="L30e-like"/>
    <property type="match status" value="1"/>
</dbReference>
<keyword evidence="7" id="KW-1185">Reference proteome</keyword>
<dbReference type="Pfam" id="PF01248">
    <property type="entry name" value="Ribosomal_L7Ae"/>
    <property type="match status" value="1"/>
</dbReference>
<sequence>MVQKVMDSYTASLFKLLLNYMPEDKASKKERLLKKAPAEAEGKSAESKKPIVLKYGLNHNKAQLVVIVHDVDPIELVVWLPALCRKMEVPYCIVKGKSRLGSIVHKKTAAVLCLTTIKNEDKLEFSRVLEAIKANFNDKYEENRKKWGGGLMGSKSQSRTKAKEKLLAKEAAQRMT</sequence>
<comment type="similarity">
    <text evidence="1 4">Belongs to the eukaryotic ribosomal protein eL8 family.</text>
</comment>
<proteinExistence type="inferred from homology"/>
<dbReference type="PRINTS" id="PR00882">
    <property type="entry name" value="RIBOSOMALL7A"/>
</dbReference>
<dbReference type="GO" id="GO:0042254">
    <property type="term" value="P:ribosome biogenesis"/>
    <property type="evidence" value="ECO:0007669"/>
    <property type="project" value="InterPro"/>
</dbReference>
<evidence type="ECO:0000259" key="5">
    <source>
        <dbReference type="Pfam" id="PF01248"/>
    </source>
</evidence>
<dbReference type="PRINTS" id="PR00881">
    <property type="entry name" value="L7ARS6FAMILY"/>
</dbReference>
<evidence type="ECO:0000256" key="3">
    <source>
        <dbReference type="ARBA" id="ARBA00023274"/>
    </source>
</evidence>
<dbReference type="InterPro" id="IPR004038">
    <property type="entry name" value="Ribosomal_eL8/eL30/eS12/Gad45"/>
</dbReference>
<dbReference type="Gene3D" id="3.30.1330.30">
    <property type="match status" value="1"/>
</dbReference>
<dbReference type="PANTHER" id="PTHR23105">
    <property type="entry name" value="RIBOSOMAL PROTEIN L7AE FAMILY MEMBER"/>
    <property type="match status" value="1"/>
</dbReference>
<dbReference type="InterPro" id="IPR029064">
    <property type="entry name" value="Ribosomal_eL30-like_sf"/>
</dbReference>
<keyword evidence="2 4" id="KW-0689">Ribosomal protein</keyword>
<dbReference type="InterPro" id="IPR004037">
    <property type="entry name" value="Ribosomal_eL8-like_CS"/>
</dbReference>
<evidence type="ECO:0000313" key="6">
    <source>
        <dbReference type="EMBL" id="TYH04314.1"/>
    </source>
</evidence>
<dbReference type="EMBL" id="CM017696">
    <property type="protein sequence ID" value="TYH04314.1"/>
    <property type="molecule type" value="Genomic_DNA"/>
</dbReference>
<evidence type="ECO:0000256" key="1">
    <source>
        <dbReference type="ARBA" id="ARBA00007337"/>
    </source>
</evidence>
<protein>
    <recommendedName>
        <fullName evidence="4">60S ribosomal protein L7a</fullName>
    </recommendedName>
</protein>
<dbReference type="GO" id="GO:0003723">
    <property type="term" value="F:RNA binding"/>
    <property type="evidence" value="ECO:0007669"/>
    <property type="project" value="UniProtKB-UniRule"/>
</dbReference>
<dbReference type="InterPro" id="IPR001921">
    <property type="entry name" value="Ribosomal_eL8_euk"/>
</dbReference>
<comment type="function">
    <text evidence="4">Component of the ribosome.</text>
</comment>
<dbReference type="PROSITE" id="PS01082">
    <property type="entry name" value="RIBOSOMAL_L7AE"/>
    <property type="match status" value="1"/>
</dbReference>
<accession>A0A5D2FED7</accession>
<reference evidence="6 7" key="1">
    <citation type="submission" date="2019-06" db="EMBL/GenBank/DDBJ databases">
        <title>WGS assembly of Gossypium darwinii.</title>
        <authorList>
            <person name="Chen Z.J."/>
            <person name="Sreedasyam A."/>
            <person name="Ando A."/>
            <person name="Song Q."/>
            <person name="De L."/>
            <person name="Hulse-Kemp A."/>
            <person name="Ding M."/>
            <person name="Ye W."/>
            <person name="Kirkbride R."/>
            <person name="Jenkins J."/>
            <person name="Plott C."/>
            <person name="Lovell J."/>
            <person name="Lin Y.-M."/>
            <person name="Vaughn R."/>
            <person name="Liu B."/>
            <person name="Li W."/>
            <person name="Simpson S."/>
            <person name="Scheffler B."/>
            <person name="Saski C."/>
            <person name="Grover C."/>
            <person name="Hu G."/>
            <person name="Conover J."/>
            <person name="Carlson J."/>
            <person name="Shu S."/>
            <person name="Boston L."/>
            <person name="Williams M."/>
            <person name="Peterson D."/>
            <person name="Mcgee K."/>
            <person name="Jones D."/>
            <person name="Wendel J."/>
            <person name="Stelly D."/>
            <person name="Grimwood J."/>
            <person name="Schmutz J."/>
        </authorList>
    </citation>
    <scope>NUCLEOTIDE SEQUENCE [LARGE SCALE GENOMIC DNA]</scope>
    <source>
        <strain evidence="6">1808015.09</strain>
    </source>
</reference>